<dbReference type="EMBL" id="CP030150">
    <property type="protein sequence ID" value="AWX71011.1"/>
    <property type="molecule type" value="Genomic_DNA"/>
</dbReference>
<dbReference type="PANTHER" id="PTHR30047">
    <property type="entry name" value="HIGH-AFFINITY CHOLINE TRANSPORT PROTEIN-RELATED"/>
    <property type="match status" value="1"/>
</dbReference>
<evidence type="ECO:0000256" key="6">
    <source>
        <dbReference type="ARBA" id="ARBA00022989"/>
    </source>
</evidence>
<evidence type="ECO:0000256" key="8">
    <source>
        <dbReference type="SAM" id="Phobius"/>
    </source>
</evidence>
<feature type="transmembrane region" description="Helical" evidence="8">
    <location>
        <begin position="23"/>
        <end position="42"/>
    </location>
</feature>
<reference evidence="9 10" key="1">
    <citation type="submission" date="2018-06" db="EMBL/GenBank/DDBJ databases">
        <title>Complete Genome Sequence of Bacillus velezensis DSYZ, a Plant Growth-Promoting Rhizobacterium with Antifungal Activity.</title>
        <authorList>
            <person name="Du B."/>
            <person name="Ding Y."/>
            <person name="Liu K."/>
            <person name="Yao L."/>
            <person name="Wang C."/>
            <person name="Li H."/>
            <person name="Liu H."/>
        </authorList>
    </citation>
    <scope>NUCLEOTIDE SEQUENCE [LARGE SCALE GENOMIC DNA]</scope>
    <source>
        <strain evidence="9 10">DSYZ</strain>
    </source>
</reference>
<keyword evidence="6 8" id="KW-1133">Transmembrane helix</keyword>
<evidence type="ECO:0000256" key="1">
    <source>
        <dbReference type="ARBA" id="ARBA00004651"/>
    </source>
</evidence>
<dbReference type="PANTHER" id="PTHR30047:SF7">
    <property type="entry name" value="HIGH-AFFINITY CHOLINE TRANSPORT PROTEIN"/>
    <property type="match status" value="1"/>
</dbReference>
<evidence type="ECO:0000313" key="9">
    <source>
        <dbReference type="EMBL" id="AWX71011.1"/>
    </source>
</evidence>
<sequence length="76" mass="8802">MSRNSLQKIPTTAQGYITNRFGWYYLLDVSLFVAFCIIFSPIGKNKLRKPAKKLNFILLSWFTMLFGADMDISLVF</sequence>
<protein>
    <submittedName>
        <fullName evidence="9">Uncharacterized protein</fullName>
    </submittedName>
</protein>
<dbReference type="AlphaFoldDB" id="A0ABC8D186"/>
<proteinExistence type="inferred from homology"/>
<evidence type="ECO:0000256" key="3">
    <source>
        <dbReference type="ARBA" id="ARBA00022448"/>
    </source>
</evidence>
<evidence type="ECO:0000256" key="2">
    <source>
        <dbReference type="ARBA" id="ARBA00005658"/>
    </source>
</evidence>
<dbReference type="Proteomes" id="UP000250069">
    <property type="component" value="Chromosome"/>
</dbReference>
<name>A0ABC8D186_BACVE</name>
<dbReference type="InterPro" id="IPR000060">
    <property type="entry name" value="BCCT_transptr"/>
</dbReference>
<organism evidence="9 10">
    <name type="scientific">Bacillus velezensis</name>
    <dbReference type="NCBI Taxonomy" id="492670"/>
    <lineage>
        <taxon>Bacteria</taxon>
        <taxon>Bacillati</taxon>
        <taxon>Bacillota</taxon>
        <taxon>Bacilli</taxon>
        <taxon>Bacillales</taxon>
        <taxon>Bacillaceae</taxon>
        <taxon>Bacillus</taxon>
        <taxon>Bacillus amyloliquefaciens group</taxon>
    </lineage>
</organism>
<dbReference type="GO" id="GO:0005886">
    <property type="term" value="C:plasma membrane"/>
    <property type="evidence" value="ECO:0007669"/>
    <property type="project" value="UniProtKB-SubCell"/>
</dbReference>
<gene>
    <name evidence="9" type="ORF">BVDSYZ_02765</name>
</gene>
<keyword evidence="5 8" id="KW-0812">Transmembrane</keyword>
<evidence type="ECO:0000313" key="10">
    <source>
        <dbReference type="Proteomes" id="UP000250069"/>
    </source>
</evidence>
<comment type="similarity">
    <text evidence="2">Belongs to the BCCT transporter (TC 2.A.15) family.</text>
</comment>
<evidence type="ECO:0000256" key="5">
    <source>
        <dbReference type="ARBA" id="ARBA00022692"/>
    </source>
</evidence>
<evidence type="ECO:0000256" key="7">
    <source>
        <dbReference type="ARBA" id="ARBA00023136"/>
    </source>
</evidence>
<comment type="subcellular location">
    <subcellularLocation>
        <location evidence="1">Cell membrane</location>
        <topology evidence="1">Multi-pass membrane protein</topology>
    </subcellularLocation>
</comment>
<dbReference type="Pfam" id="PF02028">
    <property type="entry name" value="BCCT"/>
    <property type="match status" value="1"/>
</dbReference>
<keyword evidence="7 8" id="KW-0472">Membrane</keyword>
<accession>A0ABC8D186</accession>
<keyword evidence="4" id="KW-1003">Cell membrane</keyword>
<evidence type="ECO:0000256" key="4">
    <source>
        <dbReference type="ARBA" id="ARBA00022475"/>
    </source>
</evidence>
<keyword evidence="3" id="KW-0813">Transport</keyword>